<dbReference type="EMBL" id="JAIQCJ010002285">
    <property type="protein sequence ID" value="KAJ8777854.1"/>
    <property type="molecule type" value="Genomic_DNA"/>
</dbReference>
<evidence type="ECO:0000313" key="3">
    <source>
        <dbReference type="Proteomes" id="UP001159641"/>
    </source>
</evidence>
<evidence type="ECO:0000313" key="2">
    <source>
        <dbReference type="EMBL" id="KAJ8777854.1"/>
    </source>
</evidence>
<keyword evidence="3" id="KW-1185">Reference proteome</keyword>
<feature type="region of interest" description="Disordered" evidence="1">
    <location>
        <begin position="1"/>
        <end position="22"/>
    </location>
</feature>
<accession>A0AB34GDT0</accession>
<reference evidence="2 3" key="1">
    <citation type="submission" date="2022-11" db="EMBL/GenBank/DDBJ databases">
        <title>Whole genome sequence of Eschrichtius robustus ER-17-0199.</title>
        <authorList>
            <person name="Bruniche-Olsen A."/>
            <person name="Black A.N."/>
            <person name="Fields C.J."/>
            <person name="Walden K."/>
            <person name="Dewoody J.A."/>
        </authorList>
    </citation>
    <scope>NUCLEOTIDE SEQUENCE [LARGE SCALE GENOMIC DNA]</scope>
    <source>
        <strain evidence="2">ER-17-0199</strain>
        <tissue evidence="2">Blubber</tissue>
    </source>
</reference>
<comment type="caution">
    <text evidence="2">The sequence shown here is derived from an EMBL/GenBank/DDBJ whole genome shotgun (WGS) entry which is preliminary data.</text>
</comment>
<feature type="compositionally biased region" description="Basic and acidic residues" evidence="1">
    <location>
        <begin position="155"/>
        <end position="166"/>
    </location>
</feature>
<protein>
    <submittedName>
        <fullName evidence="2">Uncharacterized protein</fullName>
    </submittedName>
</protein>
<feature type="compositionally biased region" description="Low complexity" evidence="1">
    <location>
        <begin position="107"/>
        <end position="117"/>
    </location>
</feature>
<organism evidence="2 3">
    <name type="scientific">Eschrichtius robustus</name>
    <name type="common">California gray whale</name>
    <name type="synonym">Eschrichtius gibbosus</name>
    <dbReference type="NCBI Taxonomy" id="9764"/>
    <lineage>
        <taxon>Eukaryota</taxon>
        <taxon>Metazoa</taxon>
        <taxon>Chordata</taxon>
        <taxon>Craniata</taxon>
        <taxon>Vertebrata</taxon>
        <taxon>Euteleostomi</taxon>
        <taxon>Mammalia</taxon>
        <taxon>Eutheria</taxon>
        <taxon>Laurasiatheria</taxon>
        <taxon>Artiodactyla</taxon>
        <taxon>Whippomorpha</taxon>
        <taxon>Cetacea</taxon>
        <taxon>Mysticeti</taxon>
        <taxon>Eschrichtiidae</taxon>
        <taxon>Eschrichtius</taxon>
    </lineage>
</organism>
<name>A0AB34GDT0_ESCRO</name>
<dbReference type="AlphaFoldDB" id="A0AB34GDT0"/>
<feature type="region of interest" description="Disordered" evidence="1">
    <location>
        <begin position="133"/>
        <end position="186"/>
    </location>
</feature>
<gene>
    <name evidence="2" type="ORF">J1605_014111</name>
</gene>
<dbReference type="Proteomes" id="UP001159641">
    <property type="component" value="Unassembled WGS sequence"/>
</dbReference>
<evidence type="ECO:0000256" key="1">
    <source>
        <dbReference type="SAM" id="MobiDB-lite"/>
    </source>
</evidence>
<feature type="compositionally biased region" description="Polar residues" evidence="1">
    <location>
        <begin position="87"/>
        <end position="103"/>
    </location>
</feature>
<feature type="region of interest" description="Disordered" evidence="1">
    <location>
        <begin position="51"/>
        <end position="117"/>
    </location>
</feature>
<proteinExistence type="predicted"/>
<sequence>MAAEPARLEPVLRNGRGRDGRVSIGDILAGPSVALPPLRPVTHVRLAALPVTRPLPPGRSPARRPSGLQAPDPSWKPGRRTLPHLAANTSRLPPRSETSSFCRSTCPAPEAPADPAQARGWGALLSRVPVGLGRPETVGSPGGGRANPCTLSRCLRQETGVRDPYRASRRNRSDAPLPARDLESAL</sequence>